<comment type="caution">
    <text evidence="2">The sequence shown here is derived from an EMBL/GenBank/DDBJ whole genome shotgun (WGS) entry which is preliminary data.</text>
</comment>
<accession>A0A6A4FM89</accession>
<sequence>MARTQNTAETKQRAAEETLRKEEARSEEAARSARLTGARKQSER</sequence>
<keyword evidence="3" id="KW-1185">Reference proteome</keyword>
<gene>
    <name evidence="2" type="ORF">PR003_g7510</name>
</gene>
<dbReference type="AlphaFoldDB" id="A0A6A4FM89"/>
<name>A0A6A4FM89_9STRA</name>
<feature type="region of interest" description="Disordered" evidence="1">
    <location>
        <begin position="1"/>
        <end position="44"/>
    </location>
</feature>
<evidence type="ECO:0000256" key="1">
    <source>
        <dbReference type="SAM" id="MobiDB-lite"/>
    </source>
</evidence>
<feature type="compositionally biased region" description="Basic and acidic residues" evidence="1">
    <location>
        <begin position="10"/>
        <end position="31"/>
    </location>
</feature>
<dbReference type="Proteomes" id="UP000434957">
    <property type="component" value="Unassembled WGS sequence"/>
</dbReference>
<proteinExistence type="predicted"/>
<dbReference type="EMBL" id="QXFT01000356">
    <property type="protein sequence ID" value="KAE9346287.1"/>
    <property type="molecule type" value="Genomic_DNA"/>
</dbReference>
<evidence type="ECO:0000313" key="2">
    <source>
        <dbReference type="EMBL" id="KAE9346287.1"/>
    </source>
</evidence>
<reference evidence="2 3" key="1">
    <citation type="submission" date="2018-08" db="EMBL/GenBank/DDBJ databases">
        <title>Genomic investigation of the strawberry pathogen Phytophthora fragariae indicates pathogenicity is determined by transcriptional variation in three key races.</title>
        <authorList>
            <person name="Adams T.M."/>
            <person name="Armitage A.D."/>
            <person name="Sobczyk M.K."/>
            <person name="Bates H.J."/>
            <person name="Dunwell J.M."/>
            <person name="Nellist C.F."/>
            <person name="Harrison R.J."/>
        </authorList>
    </citation>
    <scope>NUCLEOTIDE SEQUENCE [LARGE SCALE GENOMIC DNA]</scope>
    <source>
        <strain evidence="2 3">SCRP333</strain>
    </source>
</reference>
<protein>
    <submittedName>
        <fullName evidence="2">Uncharacterized protein</fullName>
    </submittedName>
</protein>
<evidence type="ECO:0000313" key="3">
    <source>
        <dbReference type="Proteomes" id="UP000434957"/>
    </source>
</evidence>
<organism evidence="2 3">
    <name type="scientific">Phytophthora rubi</name>
    <dbReference type="NCBI Taxonomy" id="129364"/>
    <lineage>
        <taxon>Eukaryota</taxon>
        <taxon>Sar</taxon>
        <taxon>Stramenopiles</taxon>
        <taxon>Oomycota</taxon>
        <taxon>Peronosporomycetes</taxon>
        <taxon>Peronosporales</taxon>
        <taxon>Peronosporaceae</taxon>
        <taxon>Phytophthora</taxon>
    </lineage>
</organism>